<dbReference type="InterPro" id="IPR011993">
    <property type="entry name" value="PH-like_dom_sf"/>
</dbReference>
<dbReference type="PROSITE" id="PS50196">
    <property type="entry name" value="RANBD1"/>
    <property type="match status" value="1"/>
</dbReference>
<sequence>MYCKHCGQISFIMIHKQDHETVAGSPDLEFEATVRLGDKGTQLENDEEVLLSLRAKLFRYDLETVPAAWKERGAGQCQILKHRTSGLIRILMRRANTMSICANHYIYPYMELKPNCGNFAEAKTREHILAIRFTNSTDGKKFKSVFDLSAEEMKKILQTRKLTSVTEEERSRCESSENEHSDAEEKDVPTPDRIAPKKTSDELTGQLKGLTVTASNIAQLASASC</sequence>
<evidence type="ECO:0000313" key="4">
    <source>
        <dbReference type="Proteomes" id="UP000678393"/>
    </source>
</evidence>
<organism evidence="3 4">
    <name type="scientific">Candidula unifasciata</name>
    <dbReference type="NCBI Taxonomy" id="100452"/>
    <lineage>
        <taxon>Eukaryota</taxon>
        <taxon>Metazoa</taxon>
        <taxon>Spiralia</taxon>
        <taxon>Lophotrochozoa</taxon>
        <taxon>Mollusca</taxon>
        <taxon>Gastropoda</taxon>
        <taxon>Heterobranchia</taxon>
        <taxon>Euthyneura</taxon>
        <taxon>Panpulmonata</taxon>
        <taxon>Eupulmonata</taxon>
        <taxon>Stylommatophora</taxon>
        <taxon>Helicina</taxon>
        <taxon>Helicoidea</taxon>
        <taxon>Geomitridae</taxon>
        <taxon>Candidula</taxon>
    </lineage>
</organism>
<dbReference type="Proteomes" id="UP000678393">
    <property type="component" value="Unassembled WGS sequence"/>
</dbReference>
<dbReference type="InterPro" id="IPR000156">
    <property type="entry name" value="Ran_bind_dom"/>
</dbReference>
<comment type="caution">
    <text evidence="3">The sequence shown here is derived from an EMBL/GenBank/DDBJ whole genome shotgun (WGS) entry which is preliminary data.</text>
</comment>
<dbReference type="GO" id="GO:0005643">
    <property type="term" value="C:nuclear pore"/>
    <property type="evidence" value="ECO:0007669"/>
    <property type="project" value="TreeGrafter"/>
</dbReference>
<dbReference type="InterPro" id="IPR045255">
    <property type="entry name" value="RanBP1-like"/>
</dbReference>
<name>A0A8S3ZM29_9EUPU</name>
<dbReference type="AlphaFoldDB" id="A0A8S3ZM29"/>
<reference evidence="3" key="1">
    <citation type="submission" date="2021-04" db="EMBL/GenBank/DDBJ databases">
        <authorList>
            <consortium name="Molecular Ecology Group"/>
        </authorList>
    </citation>
    <scope>NUCLEOTIDE SEQUENCE</scope>
</reference>
<dbReference type="Pfam" id="PF00638">
    <property type="entry name" value="Ran_BP1"/>
    <property type="match status" value="1"/>
</dbReference>
<dbReference type="GO" id="GO:0005737">
    <property type="term" value="C:cytoplasm"/>
    <property type="evidence" value="ECO:0007669"/>
    <property type="project" value="TreeGrafter"/>
</dbReference>
<keyword evidence="4" id="KW-1185">Reference proteome</keyword>
<protein>
    <recommendedName>
        <fullName evidence="2">RanBD1 domain-containing protein</fullName>
    </recommendedName>
</protein>
<dbReference type="Gene3D" id="2.30.29.30">
    <property type="entry name" value="Pleckstrin-homology domain (PH domain)/Phosphotyrosine-binding domain (PTB)"/>
    <property type="match status" value="1"/>
</dbReference>
<dbReference type="EMBL" id="CAJHNH020003044">
    <property type="protein sequence ID" value="CAG5128386.1"/>
    <property type="molecule type" value="Genomic_DNA"/>
</dbReference>
<feature type="compositionally biased region" description="Basic and acidic residues" evidence="1">
    <location>
        <begin position="167"/>
        <end position="201"/>
    </location>
</feature>
<dbReference type="PANTHER" id="PTHR23138">
    <property type="entry name" value="RAN BINDING PROTEIN"/>
    <property type="match status" value="1"/>
</dbReference>
<dbReference type="PANTHER" id="PTHR23138:SF94">
    <property type="entry name" value="RAN BINDING PROTEIN 1"/>
    <property type="match status" value="1"/>
</dbReference>
<dbReference type="OrthoDB" id="2357150at2759"/>
<evidence type="ECO:0000259" key="2">
    <source>
        <dbReference type="PROSITE" id="PS50196"/>
    </source>
</evidence>
<feature type="domain" description="RanBD1" evidence="2">
    <location>
        <begin position="18"/>
        <end position="155"/>
    </location>
</feature>
<proteinExistence type="predicted"/>
<feature type="region of interest" description="Disordered" evidence="1">
    <location>
        <begin position="166"/>
        <end position="208"/>
    </location>
</feature>
<evidence type="ECO:0000256" key="1">
    <source>
        <dbReference type="SAM" id="MobiDB-lite"/>
    </source>
</evidence>
<dbReference type="SUPFAM" id="SSF50729">
    <property type="entry name" value="PH domain-like"/>
    <property type="match status" value="1"/>
</dbReference>
<gene>
    <name evidence="3" type="ORF">CUNI_LOCUS13944</name>
</gene>
<evidence type="ECO:0000313" key="3">
    <source>
        <dbReference type="EMBL" id="CAG5128386.1"/>
    </source>
</evidence>
<dbReference type="SMART" id="SM00160">
    <property type="entry name" value="RanBD"/>
    <property type="match status" value="1"/>
</dbReference>
<dbReference type="GO" id="GO:0005096">
    <property type="term" value="F:GTPase activator activity"/>
    <property type="evidence" value="ECO:0007669"/>
    <property type="project" value="TreeGrafter"/>
</dbReference>
<accession>A0A8S3ZM29</accession>